<dbReference type="Pfam" id="PF04676">
    <property type="entry name" value="CwfJ_C_2"/>
    <property type="match status" value="1"/>
</dbReference>
<dbReference type="InterPro" id="IPR006767">
    <property type="entry name" value="Cwf19-like_C_dom-2"/>
</dbReference>
<feature type="compositionally biased region" description="Low complexity" evidence="2">
    <location>
        <begin position="115"/>
        <end position="131"/>
    </location>
</feature>
<dbReference type="PANTHER" id="PTHR12072:SF5">
    <property type="entry name" value="CWF19-LIKE PROTEIN 2"/>
    <property type="match status" value="1"/>
</dbReference>
<dbReference type="PANTHER" id="PTHR12072">
    <property type="entry name" value="CWF19, CELL CYCLE CONTROL PROTEIN"/>
    <property type="match status" value="1"/>
</dbReference>
<gene>
    <name evidence="5" type="ORF">OEZ85_008527</name>
</gene>
<evidence type="ECO:0000259" key="3">
    <source>
        <dbReference type="Pfam" id="PF04676"/>
    </source>
</evidence>
<feature type="region of interest" description="Disordered" evidence="2">
    <location>
        <begin position="457"/>
        <end position="500"/>
    </location>
</feature>
<reference evidence="5 6" key="1">
    <citation type="submission" date="2023-05" db="EMBL/GenBank/DDBJ databases">
        <title>A 100% complete, gapless, phased diploid assembly of the Scenedesmus obliquus UTEX 3031 genome.</title>
        <authorList>
            <person name="Biondi T.C."/>
            <person name="Hanschen E.R."/>
            <person name="Kwon T."/>
            <person name="Eng W."/>
            <person name="Kruse C.P.S."/>
            <person name="Koehler S.I."/>
            <person name="Kunde Y."/>
            <person name="Gleasner C.D."/>
            <person name="You Mak K.T."/>
            <person name="Polle J."/>
            <person name="Hovde B.T."/>
            <person name="Starkenburg S.R."/>
        </authorList>
    </citation>
    <scope>NUCLEOTIDE SEQUENCE [LARGE SCALE GENOMIC DNA]</scope>
    <source>
        <strain evidence="5 6">DOE0152z</strain>
    </source>
</reference>
<evidence type="ECO:0000256" key="2">
    <source>
        <dbReference type="SAM" id="MobiDB-lite"/>
    </source>
</evidence>
<organism evidence="5 6">
    <name type="scientific">Tetradesmus obliquus</name>
    <name type="common">Green alga</name>
    <name type="synonym">Acutodesmus obliquus</name>
    <dbReference type="NCBI Taxonomy" id="3088"/>
    <lineage>
        <taxon>Eukaryota</taxon>
        <taxon>Viridiplantae</taxon>
        <taxon>Chlorophyta</taxon>
        <taxon>core chlorophytes</taxon>
        <taxon>Chlorophyceae</taxon>
        <taxon>CS clade</taxon>
        <taxon>Sphaeropleales</taxon>
        <taxon>Scenedesmaceae</taxon>
        <taxon>Tetradesmus</taxon>
    </lineage>
</organism>
<feature type="compositionally biased region" description="Low complexity" evidence="2">
    <location>
        <begin position="19"/>
        <end position="33"/>
    </location>
</feature>
<evidence type="ECO:0008006" key="7">
    <source>
        <dbReference type="Google" id="ProtNLM"/>
    </source>
</evidence>
<name>A0ABY8TJA9_TETOB</name>
<dbReference type="InterPro" id="IPR006768">
    <property type="entry name" value="Cwf19-like_C_dom-1"/>
</dbReference>
<feature type="compositionally biased region" description="Basic and acidic residues" evidence="2">
    <location>
        <begin position="312"/>
        <end position="422"/>
    </location>
</feature>
<feature type="compositionally biased region" description="Low complexity" evidence="2">
    <location>
        <begin position="291"/>
        <end position="302"/>
    </location>
</feature>
<evidence type="ECO:0000256" key="1">
    <source>
        <dbReference type="ARBA" id="ARBA00006795"/>
    </source>
</evidence>
<dbReference type="Proteomes" id="UP001244341">
    <property type="component" value="Chromosome 1b"/>
</dbReference>
<feature type="compositionally biased region" description="Low complexity" evidence="2">
    <location>
        <begin position="67"/>
        <end position="103"/>
    </location>
</feature>
<feature type="domain" description="Cwf19-like protein C-terminal" evidence="3">
    <location>
        <begin position="770"/>
        <end position="866"/>
    </location>
</feature>
<feature type="compositionally biased region" description="Low complexity" evidence="2">
    <location>
        <begin position="463"/>
        <end position="490"/>
    </location>
</feature>
<accession>A0ABY8TJA9</accession>
<feature type="region of interest" description="Disordered" evidence="2">
    <location>
        <begin position="115"/>
        <end position="137"/>
    </location>
</feature>
<protein>
    <recommendedName>
        <fullName evidence="7">Cwf19-like C-terminal domain-containing protein</fullName>
    </recommendedName>
</protein>
<comment type="similarity">
    <text evidence="1">Belongs to the CWF19 family.</text>
</comment>
<feature type="region of interest" description="Disordered" evidence="2">
    <location>
        <begin position="227"/>
        <end position="441"/>
    </location>
</feature>
<feature type="compositionally biased region" description="Basic residues" evidence="2">
    <location>
        <begin position="34"/>
        <end position="59"/>
    </location>
</feature>
<dbReference type="Pfam" id="PF04677">
    <property type="entry name" value="CwfJ_C_1"/>
    <property type="match status" value="1"/>
</dbReference>
<feature type="region of interest" description="Disordered" evidence="2">
    <location>
        <begin position="610"/>
        <end position="630"/>
    </location>
</feature>
<feature type="domain" description="Cwf19-like C-terminal" evidence="4">
    <location>
        <begin position="640"/>
        <end position="760"/>
    </location>
</feature>
<proteinExistence type="inferred from homology"/>
<dbReference type="EMBL" id="CP126208">
    <property type="protein sequence ID" value="WIA09115.1"/>
    <property type="molecule type" value="Genomic_DNA"/>
</dbReference>
<feature type="region of interest" description="Disordered" evidence="2">
    <location>
        <begin position="1"/>
        <end position="103"/>
    </location>
</feature>
<evidence type="ECO:0000259" key="4">
    <source>
        <dbReference type="Pfam" id="PF04677"/>
    </source>
</evidence>
<sequence>MLSGITFGDRSALEREEQQAAQAAQAAAAAAAAARKKEKKRLKKEKKKHKKDKSKKQKDKGHGSSGGEPSSGSGSDDEQQQGGTPAAAAAAAAAGNGAAGAAAVQREDWMTVPMASSAAFAQQPAKQQAKPAEPEEAPIVSGIRYMDPKQEAAAAERAAAREAAAAAAGPDKAAAAGGAAGVSWRMRALQRAQQLAQEQGRGLNEVLTERWGSAADIAKGIIDGAAAAAAGRSNEPQHGSRGSAPDSRQQQQRGERSSGGATPHYLAGLRSEKGEMRRPAGISSGNKLSWRRPGPAAAAAAGDGDGGGRGQEQAEQRRGDRESGADRRQGGGSGREREAREEQQERPHGDRGHDRQQQDSRDRGDGRDRGYDRDRGHGRDRDRQDERGRDRSRERERERGYDGDRDSKDRQGRQQQAGERRQPAGGRGGQQLRREQQQQQEVVEALKAVAGSINTFKNDGSFMQQMMGQQQQQQQQQQPNTPAAAAAAAAEPSSDGKQRQVVVLPQVDARGRALPGAFGREAAGDGLRAAEAAAGGRMNKRVQRYGADGTRERYFADDDSVDLQTLVKRAKHGDDSVGDLDRTLAGNIARRQKFKETDLDADAEYDHDAGLELSESRAKRGNVEQQRQRERQRQVAQFNKQQRLEDSCAYCFSSPSRPKELAIAVGQSTYLSLVQRGRLVEGHCVIAPAEHVASIRQVDEATWTEVRNFQKCLIRMFMEQGKEVLFLETATGLGSHRNHALLEAIPMPPDAFSKAPMYFKKALQEAESDWAQHAAKAVIDTKAKGLRGSIPPNFPYLYVQFGYANGFVHVIDDEPKFDKQLGRQVVVGLLRLPPEVMHRRQRADAPSVQAGMAAAFRKQFAPYDWTKALE</sequence>
<keyword evidence="6" id="KW-1185">Reference proteome</keyword>
<dbReference type="InterPro" id="IPR040194">
    <property type="entry name" value="Cwf19-like"/>
</dbReference>
<evidence type="ECO:0000313" key="6">
    <source>
        <dbReference type="Proteomes" id="UP001244341"/>
    </source>
</evidence>
<evidence type="ECO:0000313" key="5">
    <source>
        <dbReference type="EMBL" id="WIA09115.1"/>
    </source>
</evidence>